<reference evidence="4 5" key="1">
    <citation type="submission" date="2019-08" db="EMBL/GenBank/DDBJ databases">
        <title>Genome sequence of Psychrobacter frigidicola ACAM304 (type strain).</title>
        <authorList>
            <person name="Bowman J.P."/>
        </authorList>
    </citation>
    <scope>NUCLEOTIDE SEQUENCE [LARGE SCALE GENOMIC DNA]</scope>
    <source>
        <strain evidence="4 5">ACAM 304</strain>
    </source>
</reference>
<dbReference type="Gene3D" id="3.40.50.1010">
    <property type="entry name" value="5'-nuclease"/>
    <property type="match status" value="1"/>
</dbReference>
<dbReference type="Pfam" id="PF02342">
    <property type="entry name" value="TerD"/>
    <property type="match status" value="1"/>
</dbReference>
<evidence type="ECO:0000259" key="1">
    <source>
        <dbReference type="Pfam" id="PF01936"/>
    </source>
</evidence>
<dbReference type="InterPro" id="IPR003325">
    <property type="entry name" value="TerD"/>
</dbReference>
<evidence type="ECO:0000259" key="3">
    <source>
        <dbReference type="Pfam" id="PF12872"/>
    </source>
</evidence>
<keyword evidence="5" id="KW-1185">Reference proteome</keyword>
<dbReference type="InterPro" id="IPR041966">
    <property type="entry name" value="LOTUS-like"/>
</dbReference>
<protein>
    <submittedName>
        <fullName evidence="4">NYN domain-containing protein</fullName>
    </submittedName>
</protein>
<dbReference type="EMBL" id="VORZ01000001">
    <property type="protein sequence ID" value="TXD98319.1"/>
    <property type="molecule type" value="Genomic_DNA"/>
</dbReference>
<dbReference type="Pfam" id="PF01936">
    <property type="entry name" value="NYN"/>
    <property type="match status" value="1"/>
</dbReference>
<feature type="domain" description="TerD" evidence="2">
    <location>
        <begin position="297"/>
        <end position="440"/>
    </location>
</feature>
<dbReference type="Gene3D" id="2.60.60.30">
    <property type="entry name" value="sav2460 like domains"/>
    <property type="match status" value="1"/>
</dbReference>
<gene>
    <name evidence="4" type="ORF">ES754_05175</name>
</gene>
<feature type="domain" description="HTH OST-type" evidence="3">
    <location>
        <begin position="181"/>
        <end position="247"/>
    </location>
</feature>
<name>A0A5C7A4F0_9GAMM</name>
<dbReference type="GO" id="GO:0004540">
    <property type="term" value="F:RNA nuclease activity"/>
    <property type="evidence" value="ECO:0007669"/>
    <property type="project" value="InterPro"/>
</dbReference>
<dbReference type="InterPro" id="IPR021139">
    <property type="entry name" value="NYN"/>
</dbReference>
<dbReference type="OrthoDB" id="9783963at2"/>
<sequence>MSAKLNNIAVLIDADNASANSIGQVLQEIGKLGHISCKKIYGDWGNAHIQSWQEALLKYAIDPMQHFAYVKGKNATDIGMVIEAMDLLYSGAYDGFCLISSDSDFTSLALRIRKNHIKVFGFGKRHTVGAFTQACDRFFYVEDLLPVPSHSTIATPSLNQLANKAASDTVTPWTTKQLQSQTHLINTLNNIIKDDPNAHNGWSNLSHLAGQLSKNHDHIKLSKYGYEKFSTFITALRLYDIRRQNNGFWAKIKSQNPPTSNRRVVANKPVIKQTLANVDSTLFAATPIVIKIIAASTIDAVLFRVDANKKVRGDEDMIFYGQTHSEDGTIKLDQQLDDSESLSEFSCDLSKQPAAIEQLTFTLSSELLDSLSLYLGQISVELNITDTQSNIVLFSGEFDLQNKTSKSLLLFTLTRAGNQWQFAPKHQSIDGNLRYLCEKYGVELSDD</sequence>
<dbReference type="Proteomes" id="UP000321903">
    <property type="component" value="Unassembled WGS sequence"/>
</dbReference>
<dbReference type="Gene3D" id="3.30.420.610">
    <property type="entry name" value="LOTUS domain-like"/>
    <property type="match status" value="1"/>
</dbReference>
<feature type="domain" description="NYN" evidence="1">
    <location>
        <begin position="7"/>
        <end position="141"/>
    </location>
</feature>
<dbReference type="RefSeq" id="WP_147222669.1">
    <property type="nucleotide sequence ID" value="NZ_CAJGYY010000001.1"/>
</dbReference>
<proteinExistence type="predicted"/>
<dbReference type="Pfam" id="PF12872">
    <property type="entry name" value="OST-HTH"/>
    <property type="match status" value="1"/>
</dbReference>
<dbReference type="InterPro" id="IPR025605">
    <property type="entry name" value="OST-HTH/LOTUS_dom"/>
</dbReference>
<comment type="caution">
    <text evidence="4">The sequence shown here is derived from an EMBL/GenBank/DDBJ whole genome shotgun (WGS) entry which is preliminary data.</text>
</comment>
<evidence type="ECO:0000313" key="4">
    <source>
        <dbReference type="EMBL" id="TXD98319.1"/>
    </source>
</evidence>
<dbReference type="PANTHER" id="PTHR35811:SF1">
    <property type="entry name" value="HTH OST-TYPE DOMAIN-CONTAINING PROTEIN"/>
    <property type="match status" value="1"/>
</dbReference>
<evidence type="ECO:0000313" key="5">
    <source>
        <dbReference type="Proteomes" id="UP000321903"/>
    </source>
</evidence>
<dbReference type="PANTHER" id="PTHR35811">
    <property type="entry name" value="SLR1870 PROTEIN"/>
    <property type="match status" value="1"/>
</dbReference>
<accession>A0A5C7A4F0</accession>
<dbReference type="CDD" id="cd06974">
    <property type="entry name" value="TerD_like"/>
    <property type="match status" value="1"/>
</dbReference>
<dbReference type="AlphaFoldDB" id="A0A5C7A4F0"/>
<organism evidence="4 5">
    <name type="scientific">Psychrobacter frigidicola</name>
    <dbReference type="NCBI Taxonomy" id="45611"/>
    <lineage>
        <taxon>Bacteria</taxon>
        <taxon>Pseudomonadati</taxon>
        <taxon>Pseudomonadota</taxon>
        <taxon>Gammaproteobacteria</taxon>
        <taxon>Moraxellales</taxon>
        <taxon>Moraxellaceae</taxon>
        <taxon>Psychrobacter</taxon>
    </lineage>
</organism>
<dbReference type="CDD" id="cd11297">
    <property type="entry name" value="PIN_LabA-like_N_1"/>
    <property type="match status" value="1"/>
</dbReference>
<evidence type="ECO:0000259" key="2">
    <source>
        <dbReference type="Pfam" id="PF02342"/>
    </source>
</evidence>
<dbReference type="CDD" id="cd10146">
    <property type="entry name" value="LabA_like_C"/>
    <property type="match status" value="1"/>
</dbReference>